<keyword evidence="3" id="KW-1185">Reference proteome</keyword>
<dbReference type="EMBL" id="KZ346133">
    <property type="protein sequence ID" value="PIO70853.1"/>
    <property type="molecule type" value="Genomic_DNA"/>
</dbReference>
<dbReference type="Proteomes" id="UP000230423">
    <property type="component" value="Unassembled WGS sequence"/>
</dbReference>
<name>A0A2G9UL31_TELCI</name>
<evidence type="ECO:0000313" key="3">
    <source>
        <dbReference type="Proteomes" id="UP000230423"/>
    </source>
</evidence>
<evidence type="ECO:0000256" key="1">
    <source>
        <dbReference type="SAM" id="SignalP"/>
    </source>
</evidence>
<protein>
    <recommendedName>
        <fullName evidence="4">ABC transmembrane type-1 domain-containing protein</fullName>
    </recommendedName>
</protein>
<organism evidence="2 3">
    <name type="scientific">Teladorsagia circumcincta</name>
    <name type="common">Brown stomach worm</name>
    <name type="synonym">Ostertagia circumcincta</name>
    <dbReference type="NCBI Taxonomy" id="45464"/>
    <lineage>
        <taxon>Eukaryota</taxon>
        <taxon>Metazoa</taxon>
        <taxon>Ecdysozoa</taxon>
        <taxon>Nematoda</taxon>
        <taxon>Chromadorea</taxon>
        <taxon>Rhabditida</taxon>
        <taxon>Rhabditina</taxon>
        <taxon>Rhabditomorpha</taxon>
        <taxon>Strongyloidea</taxon>
        <taxon>Trichostrongylidae</taxon>
        <taxon>Teladorsagia</taxon>
    </lineage>
</organism>
<gene>
    <name evidence="2" type="ORF">TELCIR_07272</name>
</gene>
<evidence type="ECO:0008006" key="4">
    <source>
        <dbReference type="Google" id="ProtNLM"/>
    </source>
</evidence>
<sequence>MYTLVFRVSLLLNAAIMYLSEAIFELGLARDPTKVGRACILSALYRYVIDLTVSLTNAVARGVTNFISEMSKESTTLSEDYYVILEDVESMQLVE</sequence>
<keyword evidence="1" id="KW-0732">Signal</keyword>
<proteinExistence type="predicted"/>
<dbReference type="AlphaFoldDB" id="A0A2G9UL31"/>
<feature type="chain" id="PRO_5013587392" description="ABC transmembrane type-1 domain-containing protein" evidence="1">
    <location>
        <begin position="23"/>
        <end position="95"/>
    </location>
</feature>
<evidence type="ECO:0000313" key="2">
    <source>
        <dbReference type="EMBL" id="PIO70853.1"/>
    </source>
</evidence>
<feature type="signal peptide" evidence="1">
    <location>
        <begin position="1"/>
        <end position="22"/>
    </location>
</feature>
<dbReference type="OrthoDB" id="2192946at2759"/>
<reference evidence="2 3" key="1">
    <citation type="submission" date="2015-09" db="EMBL/GenBank/DDBJ databases">
        <title>Draft genome of the parasitic nematode Teladorsagia circumcincta isolate WARC Sus (inbred).</title>
        <authorList>
            <person name="Mitreva M."/>
        </authorList>
    </citation>
    <scope>NUCLEOTIDE SEQUENCE [LARGE SCALE GENOMIC DNA]</scope>
    <source>
        <strain evidence="2 3">S</strain>
    </source>
</reference>
<accession>A0A2G9UL31</accession>